<keyword evidence="4" id="KW-1133">Transmembrane helix</keyword>
<comment type="subcellular location">
    <subcellularLocation>
        <location evidence="1">Membrane</location>
        <topology evidence="1">Multi-pass membrane protein</topology>
    </subcellularLocation>
</comment>
<dbReference type="Proteomes" id="UP000298488">
    <property type="component" value="Unassembled WGS sequence"/>
</dbReference>
<dbReference type="GO" id="GO:0005886">
    <property type="term" value="C:plasma membrane"/>
    <property type="evidence" value="ECO:0007669"/>
    <property type="project" value="TreeGrafter"/>
</dbReference>
<evidence type="ECO:0000256" key="2">
    <source>
        <dbReference type="ARBA" id="ARBA00009399"/>
    </source>
</evidence>
<evidence type="ECO:0000256" key="5">
    <source>
        <dbReference type="ARBA" id="ARBA00023136"/>
    </source>
</evidence>
<evidence type="ECO:0000256" key="3">
    <source>
        <dbReference type="ARBA" id="ARBA00022692"/>
    </source>
</evidence>
<accession>A0A4V3I9C1</accession>
<dbReference type="GO" id="GO:0000271">
    <property type="term" value="P:polysaccharide biosynthetic process"/>
    <property type="evidence" value="ECO:0007669"/>
    <property type="project" value="InterPro"/>
</dbReference>
<evidence type="ECO:0000313" key="7">
    <source>
        <dbReference type="EMBL" id="TFB78868.1"/>
    </source>
</evidence>
<gene>
    <name evidence="7" type="ORF">E3N84_01525</name>
</gene>
<comment type="caution">
    <text evidence="7">The sequence shown here is derived from an EMBL/GenBank/DDBJ whole genome shotgun (WGS) entry which is preliminary data.</text>
</comment>
<organism evidence="7 8">
    <name type="scientific">Terrimesophilobacter mesophilus</name>
    <dbReference type="NCBI Taxonomy" id="433647"/>
    <lineage>
        <taxon>Bacteria</taxon>
        <taxon>Bacillati</taxon>
        <taxon>Actinomycetota</taxon>
        <taxon>Actinomycetes</taxon>
        <taxon>Micrococcales</taxon>
        <taxon>Microbacteriaceae</taxon>
        <taxon>Terrimesophilobacter</taxon>
    </lineage>
</organism>
<keyword evidence="8" id="KW-1185">Reference proteome</keyword>
<evidence type="ECO:0000256" key="4">
    <source>
        <dbReference type="ARBA" id="ARBA00022989"/>
    </source>
</evidence>
<evidence type="ECO:0000259" key="6">
    <source>
        <dbReference type="Pfam" id="PF04138"/>
    </source>
</evidence>
<comment type="similarity">
    <text evidence="2">Belongs to the GtrA family.</text>
</comment>
<reference evidence="7 8" key="1">
    <citation type="submission" date="2019-03" db="EMBL/GenBank/DDBJ databases">
        <title>Genomics of glacier-inhabiting Cryobacterium strains.</title>
        <authorList>
            <person name="Liu Q."/>
            <person name="Xin Y.-H."/>
        </authorList>
    </citation>
    <scope>NUCLEOTIDE SEQUENCE [LARGE SCALE GENOMIC DNA]</scope>
    <source>
        <strain evidence="7 8">CGMCC 1.10440</strain>
    </source>
</reference>
<dbReference type="RefSeq" id="WP_104094747.1">
    <property type="nucleotide sequence ID" value="NZ_JACHBP010000001.1"/>
</dbReference>
<keyword evidence="5" id="KW-0472">Membrane</keyword>
<evidence type="ECO:0000313" key="8">
    <source>
        <dbReference type="Proteomes" id="UP000298488"/>
    </source>
</evidence>
<dbReference type="Pfam" id="PF04138">
    <property type="entry name" value="GtrA_DPMS_TM"/>
    <property type="match status" value="1"/>
</dbReference>
<dbReference type="OrthoDB" id="9807815at2"/>
<keyword evidence="3" id="KW-0812">Transmembrane</keyword>
<sequence length="157" mass="16735">MRSDRMAAVVRELAKFGIVGGIGFVVDVSVFNILRVGLLAPAALHDGPVVAKLVSTTLAIAVNWAGNRLWTFRDRRGANIVREGVQFALASIAGLLISVACLWVSHYLLGLTSILDDNVSSNIIGLGLGTAVRFGLYRWWVFGTSQAAAPQQVDSGL</sequence>
<dbReference type="InterPro" id="IPR051401">
    <property type="entry name" value="GtrA_CellWall_Glycosyl"/>
</dbReference>
<dbReference type="EMBL" id="SOFI01000003">
    <property type="protein sequence ID" value="TFB78868.1"/>
    <property type="molecule type" value="Genomic_DNA"/>
</dbReference>
<dbReference type="PANTHER" id="PTHR38459">
    <property type="entry name" value="PROPHAGE BACTOPRENOL-LINKED GLUCOSE TRANSLOCASE HOMOLOG"/>
    <property type="match status" value="1"/>
</dbReference>
<dbReference type="InterPro" id="IPR007267">
    <property type="entry name" value="GtrA_DPMS_TM"/>
</dbReference>
<feature type="domain" description="GtrA/DPMS transmembrane" evidence="6">
    <location>
        <begin position="15"/>
        <end position="142"/>
    </location>
</feature>
<proteinExistence type="inferred from homology"/>
<name>A0A4V3I9C1_9MICO</name>
<protein>
    <submittedName>
        <fullName evidence="7">GtrA family protein</fullName>
    </submittedName>
</protein>
<evidence type="ECO:0000256" key="1">
    <source>
        <dbReference type="ARBA" id="ARBA00004141"/>
    </source>
</evidence>
<dbReference type="PANTHER" id="PTHR38459:SF1">
    <property type="entry name" value="PROPHAGE BACTOPRENOL-LINKED GLUCOSE TRANSLOCASE HOMOLOG"/>
    <property type="match status" value="1"/>
</dbReference>
<dbReference type="AlphaFoldDB" id="A0A4V3I9C1"/>